<dbReference type="InterPro" id="IPR014002">
    <property type="entry name" value="Agenet_dom_plant"/>
</dbReference>
<dbReference type="Gene3D" id="1.10.1240.40">
    <property type="entry name" value="ENT domain"/>
    <property type="match status" value="1"/>
</dbReference>
<dbReference type="OrthoDB" id="663550at2759"/>
<sequence length="408" mass="46997">MIFEKGFKVEVRNMRETPTGSWWRAEIISGNGRYYNVRYQCPSPDMSDVERVSRKSIRPCPPSNKLPADWETGDMIEAFDNGSWKISELLMVLDENHYTVRLLGSFWSIKIHYLNVRIRQTWEDGKWVVIRKNFSSYTCGRYRSADELELIHSEQCKTVQNDTLGITPVKKNIGFSSKYLKCGTKRKSEFPLFQNIKKSKNQRAVQKLLNQQQLDAGNSSTLLVDNCSENRAEKSEMKQRWSKCKTEVAFSQGRSSEPNGLENKILSICSSIGSNNLDVLTGCHLDLNDYTDDAHSFDALKSSWKHTTKQEMDVHAEVHKLELNAYRLTMNLLFASGPISWEQQALMTNLRLFLHISTDEHLSELKHLVSGTELEALKLTSKVQNDGWVFFIFRLAHYGPIYGERSIF</sequence>
<evidence type="ECO:0000313" key="4">
    <source>
        <dbReference type="EMBL" id="KMZ63963.1"/>
    </source>
</evidence>
<protein>
    <recommendedName>
        <fullName evidence="3">ENT domain-containing protein</fullName>
    </recommendedName>
</protein>
<accession>A0A0K9P4M6</accession>
<proteinExistence type="predicted"/>
<name>A0A0K9P4M6_ZOSMR</name>
<dbReference type="EMBL" id="LFYR01001193">
    <property type="protein sequence ID" value="KMZ63963.1"/>
    <property type="molecule type" value="Genomic_DNA"/>
</dbReference>
<comment type="subcellular location">
    <subcellularLocation>
        <location evidence="1">Nucleus</location>
    </subcellularLocation>
</comment>
<feature type="domain" description="ENT" evidence="3">
    <location>
        <begin position="314"/>
        <end position="400"/>
    </location>
</feature>
<dbReference type="SUPFAM" id="SSF158639">
    <property type="entry name" value="ENT-like"/>
    <property type="match status" value="1"/>
</dbReference>
<keyword evidence="2" id="KW-0539">Nucleus</keyword>
<evidence type="ECO:0000313" key="5">
    <source>
        <dbReference type="Proteomes" id="UP000036987"/>
    </source>
</evidence>
<dbReference type="PROSITE" id="PS51138">
    <property type="entry name" value="ENT"/>
    <property type="match status" value="1"/>
</dbReference>
<dbReference type="InterPro" id="IPR036142">
    <property type="entry name" value="ENT_dom-like_sf"/>
</dbReference>
<dbReference type="GO" id="GO:0005634">
    <property type="term" value="C:nucleus"/>
    <property type="evidence" value="ECO:0007669"/>
    <property type="project" value="UniProtKB-SubCell"/>
</dbReference>
<dbReference type="PANTHER" id="PTHR31917">
    <property type="entry name" value="AGENET DOMAIN-CONTAINING PROTEIN-RELATED"/>
    <property type="match status" value="1"/>
</dbReference>
<dbReference type="PANTHER" id="PTHR31917:SF5">
    <property type="entry name" value="OS02G0204500 PROTEIN"/>
    <property type="match status" value="1"/>
</dbReference>
<dbReference type="InterPro" id="IPR008395">
    <property type="entry name" value="Agenet-like_dom"/>
</dbReference>
<comment type="caution">
    <text evidence="4">The sequence shown here is derived from an EMBL/GenBank/DDBJ whole genome shotgun (WGS) entry which is preliminary data.</text>
</comment>
<dbReference type="SMART" id="SM01191">
    <property type="entry name" value="ENT"/>
    <property type="match status" value="1"/>
</dbReference>
<dbReference type="Pfam" id="PF03735">
    <property type="entry name" value="ENT"/>
    <property type="match status" value="1"/>
</dbReference>
<evidence type="ECO:0000256" key="2">
    <source>
        <dbReference type="ARBA" id="ARBA00023242"/>
    </source>
</evidence>
<organism evidence="4 5">
    <name type="scientific">Zostera marina</name>
    <name type="common">Eelgrass</name>
    <dbReference type="NCBI Taxonomy" id="29655"/>
    <lineage>
        <taxon>Eukaryota</taxon>
        <taxon>Viridiplantae</taxon>
        <taxon>Streptophyta</taxon>
        <taxon>Embryophyta</taxon>
        <taxon>Tracheophyta</taxon>
        <taxon>Spermatophyta</taxon>
        <taxon>Magnoliopsida</taxon>
        <taxon>Liliopsida</taxon>
        <taxon>Zosteraceae</taxon>
        <taxon>Zostera</taxon>
    </lineage>
</organism>
<dbReference type="Pfam" id="PF05641">
    <property type="entry name" value="Agenet"/>
    <property type="match status" value="1"/>
</dbReference>
<evidence type="ECO:0000259" key="3">
    <source>
        <dbReference type="PROSITE" id="PS51138"/>
    </source>
</evidence>
<gene>
    <name evidence="4" type="ORF">ZOSMA_38G00720</name>
</gene>
<reference evidence="5" key="1">
    <citation type="journal article" date="2016" name="Nature">
        <title>The genome of the seagrass Zostera marina reveals angiosperm adaptation to the sea.</title>
        <authorList>
            <person name="Olsen J.L."/>
            <person name="Rouze P."/>
            <person name="Verhelst B."/>
            <person name="Lin Y.-C."/>
            <person name="Bayer T."/>
            <person name="Collen J."/>
            <person name="Dattolo E."/>
            <person name="De Paoli E."/>
            <person name="Dittami S."/>
            <person name="Maumus F."/>
            <person name="Michel G."/>
            <person name="Kersting A."/>
            <person name="Lauritano C."/>
            <person name="Lohaus R."/>
            <person name="Toepel M."/>
            <person name="Tonon T."/>
            <person name="Vanneste K."/>
            <person name="Amirebrahimi M."/>
            <person name="Brakel J."/>
            <person name="Bostroem C."/>
            <person name="Chovatia M."/>
            <person name="Grimwood J."/>
            <person name="Jenkins J.W."/>
            <person name="Jueterbock A."/>
            <person name="Mraz A."/>
            <person name="Stam W.T."/>
            <person name="Tice H."/>
            <person name="Bornberg-Bauer E."/>
            <person name="Green P.J."/>
            <person name="Pearson G.A."/>
            <person name="Procaccini G."/>
            <person name="Duarte C.M."/>
            <person name="Schmutz J."/>
            <person name="Reusch T.B.H."/>
            <person name="Van de Peer Y."/>
        </authorList>
    </citation>
    <scope>NUCLEOTIDE SEQUENCE [LARGE SCALE GENOMIC DNA]</scope>
    <source>
        <strain evidence="5">cv. Finnish</strain>
    </source>
</reference>
<dbReference type="InterPro" id="IPR005491">
    <property type="entry name" value="ENT_dom"/>
</dbReference>
<dbReference type="Proteomes" id="UP000036987">
    <property type="component" value="Unassembled WGS sequence"/>
</dbReference>
<evidence type="ECO:0000256" key="1">
    <source>
        <dbReference type="ARBA" id="ARBA00004123"/>
    </source>
</evidence>
<dbReference type="SMART" id="SM00743">
    <property type="entry name" value="Agenet"/>
    <property type="match status" value="2"/>
</dbReference>
<dbReference type="STRING" id="29655.A0A0K9P4M6"/>
<dbReference type="AlphaFoldDB" id="A0A0K9P4M6"/>
<dbReference type="OMA" id="MGECERF"/>
<keyword evidence="5" id="KW-1185">Reference proteome</keyword>